<evidence type="ECO:0000256" key="6">
    <source>
        <dbReference type="SAM" id="MobiDB-lite"/>
    </source>
</evidence>
<dbReference type="GO" id="GO:0008270">
    <property type="term" value="F:zinc ion binding"/>
    <property type="evidence" value="ECO:0007669"/>
    <property type="project" value="UniProtKB-KW"/>
</dbReference>
<dbReference type="STRING" id="10195.A0A3M7SJY7"/>
<evidence type="ECO:0000313" key="8">
    <source>
        <dbReference type="Proteomes" id="UP000276133"/>
    </source>
</evidence>
<proteinExistence type="predicted"/>
<protein>
    <submittedName>
        <fullName evidence="7">Zinc finger BED domain-containing 1-like</fullName>
    </submittedName>
</protein>
<dbReference type="InterPro" id="IPR012337">
    <property type="entry name" value="RNaseH-like_sf"/>
</dbReference>
<dbReference type="EMBL" id="REGN01001215">
    <property type="protein sequence ID" value="RNA36184.1"/>
    <property type="molecule type" value="Genomic_DNA"/>
</dbReference>
<sequence>MLTDRTNSTNTETPTSFNQKSEKKLNQDGNKNYLAPDAKVKKLHQKLIKFIIACNLPFNITDSDDFQELIDAIKDEYYKLPCRQTLRHTLLPEMFTAMQNMLKLELNRLRFTCITTDVWTSNSQMAYLGITVHYVHSINFFMHKEDHDKDYLNMKLKLTLENWNIENKVIAIVSDSASNMKSALSLFNEKILNFPCSAHKLNSATKFDTNAFIEYFVHLMTSQRETKKYAIRKKVKLVKDVCTRWNSLYSGSNEIVTQFGRPASERRRRGRPSRPSCSAISYFIKKFYVFILTWPTRPAEPTPYGGRAGRPNCVTISLEPL</sequence>
<evidence type="ECO:0000256" key="4">
    <source>
        <dbReference type="ARBA" id="ARBA00022833"/>
    </source>
</evidence>
<keyword evidence="2" id="KW-0479">Metal-binding</keyword>
<comment type="caution">
    <text evidence="7">The sequence shown here is derived from an EMBL/GenBank/DDBJ whole genome shotgun (WGS) entry which is preliminary data.</text>
</comment>
<keyword evidence="4" id="KW-0862">Zinc</keyword>
<keyword evidence="8" id="KW-1185">Reference proteome</keyword>
<evidence type="ECO:0000256" key="3">
    <source>
        <dbReference type="ARBA" id="ARBA00022771"/>
    </source>
</evidence>
<dbReference type="PANTHER" id="PTHR46481:SF10">
    <property type="entry name" value="ZINC FINGER BED DOMAIN-CONTAINING PROTEIN 39"/>
    <property type="match status" value="1"/>
</dbReference>
<name>A0A3M7SJY7_BRAPC</name>
<feature type="compositionally biased region" description="Polar residues" evidence="6">
    <location>
        <begin position="1"/>
        <end position="19"/>
    </location>
</feature>
<organism evidence="7 8">
    <name type="scientific">Brachionus plicatilis</name>
    <name type="common">Marine rotifer</name>
    <name type="synonym">Brachionus muelleri</name>
    <dbReference type="NCBI Taxonomy" id="10195"/>
    <lineage>
        <taxon>Eukaryota</taxon>
        <taxon>Metazoa</taxon>
        <taxon>Spiralia</taxon>
        <taxon>Gnathifera</taxon>
        <taxon>Rotifera</taxon>
        <taxon>Eurotatoria</taxon>
        <taxon>Monogononta</taxon>
        <taxon>Pseudotrocha</taxon>
        <taxon>Ploima</taxon>
        <taxon>Brachionidae</taxon>
        <taxon>Brachionus</taxon>
    </lineage>
</organism>
<comment type="subcellular location">
    <subcellularLocation>
        <location evidence="1">Nucleus</location>
    </subcellularLocation>
</comment>
<dbReference type="GO" id="GO:0005634">
    <property type="term" value="C:nucleus"/>
    <property type="evidence" value="ECO:0007669"/>
    <property type="project" value="UniProtKB-SubCell"/>
</dbReference>
<evidence type="ECO:0000256" key="5">
    <source>
        <dbReference type="ARBA" id="ARBA00023242"/>
    </source>
</evidence>
<evidence type="ECO:0000313" key="7">
    <source>
        <dbReference type="EMBL" id="RNA36184.1"/>
    </source>
</evidence>
<keyword evidence="5" id="KW-0539">Nucleus</keyword>
<keyword evidence="3" id="KW-0863">Zinc-finger</keyword>
<evidence type="ECO:0000256" key="2">
    <source>
        <dbReference type="ARBA" id="ARBA00022723"/>
    </source>
</evidence>
<dbReference type="AlphaFoldDB" id="A0A3M7SJY7"/>
<dbReference type="SUPFAM" id="SSF53098">
    <property type="entry name" value="Ribonuclease H-like"/>
    <property type="match status" value="1"/>
</dbReference>
<accession>A0A3M7SJY7</accession>
<dbReference type="InterPro" id="IPR052035">
    <property type="entry name" value="ZnF_BED_domain_contain"/>
</dbReference>
<evidence type="ECO:0000256" key="1">
    <source>
        <dbReference type="ARBA" id="ARBA00004123"/>
    </source>
</evidence>
<gene>
    <name evidence="7" type="ORF">BpHYR1_029583</name>
</gene>
<dbReference type="OrthoDB" id="1607513at2759"/>
<dbReference type="Proteomes" id="UP000276133">
    <property type="component" value="Unassembled WGS sequence"/>
</dbReference>
<dbReference type="PANTHER" id="PTHR46481">
    <property type="entry name" value="ZINC FINGER BED DOMAIN-CONTAINING PROTEIN 4"/>
    <property type="match status" value="1"/>
</dbReference>
<reference evidence="7 8" key="1">
    <citation type="journal article" date="2018" name="Sci. Rep.">
        <title>Genomic signatures of local adaptation to the degree of environmental predictability in rotifers.</title>
        <authorList>
            <person name="Franch-Gras L."/>
            <person name="Hahn C."/>
            <person name="Garcia-Roger E.M."/>
            <person name="Carmona M.J."/>
            <person name="Serra M."/>
            <person name="Gomez A."/>
        </authorList>
    </citation>
    <scope>NUCLEOTIDE SEQUENCE [LARGE SCALE GENOMIC DNA]</scope>
    <source>
        <strain evidence="7">HYR1</strain>
    </source>
</reference>
<feature type="region of interest" description="Disordered" evidence="6">
    <location>
        <begin position="1"/>
        <end position="29"/>
    </location>
</feature>